<evidence type="ECO:0000256" key="1">
    <source>
        <dbReference type="SAM" id="MobiDB-lite"/>
    </source>
</evidence>
<keyword evidence="4" id="KW-1185">Reference proteome</keyword>
<evidence type="ECO:0000256" key="2">
    <source>
        <dbReference type="SAM" id="Phobius"/>
    </source>
</evidence>
<organism evidence="3 4">
    <name type="scientific">Dactylosporangium darangshiense</name>
    <dbReference type="NCBI Taxonomy" id="579108"/>
    <lineage>
        <taxon>Bacteria</taxon>
        <taxon>Bacillati</taxon>
        <taxon>Actinomycetota</taxon>
        <taxon>Actinomycetes</taxon>
        <taxon>Micromonosporales</taxon>
        <taxon>Micromonosporaceae</taxon>
        <taxon>Dactylosporangium</taxon>
    </lineage>
</organism>
<evidence type="ECO:0000313" key="3">
    <source>
        <dbReference type="EMBL" id="GAA4246899.1"/>
    </source>
</evidence>
<feature type="region of interest" description="Disordered" evidence="1">
    <location>
        <begin position="40"/>
        <end position="77"/>
    </location>
</feature>
<dbReference type="Proteomes" id="UP001500620">
    <property type="component" value="Unassembled WGS sequence"/>
</dbReference>
<name>A0ABP8D4V1_9ACTN</name>
<protein>
    <recommendedName>
        <fullName evidence="5">Secreted protein</fullName>
    </recommendedName>
</protein>
<comment type="caution">
    <text evidence="3">The sequence shown here is derived from an EMBL/GenBank/DDBJ whole genome shotgun (WGS) entry which is preliminary data.</text>
</comment>
<feature type="region of interest" description="Disordered" evidence="1">
    <location>
        <begin position="101"/>
        <end position="126"/>
    </location>
</feature>
<gene>
    <name evidence="3" type="ORF">GCM10022255_020570</name>
</gene>
<keyword evidence="2" id="KW-0812">Transmembrane</keyword>
<sequence length="167" mass="17920">MATREAGLAVAVVGTIGVIVAACLTSGAYHELCPESMCRPDTPATAAREDPPQQKQQQPEQPAPETTAQKATKTRPADACADGYVWREAFSGDHVCVTPATREQVRQDNAAADQRRSPDGGPYGKDTCVSGYVWRGANDADHVCVTPTIRDQTARDNQLADSRRAHD</sequence>
<proteinExistence type="predicted"/>
<keyword evidence="2" id="KW-0472">Membrane</keyword>
<dbReference type="RefSeq" id="WP_345123779.1">
    <property type="nucleotide sequence ID" value="NZ_BAABAT010000004.1"/>
</dbReference>
<evidence type="ECO:0008006" key="5">
    <source>
        <dbReference type="Google" id="ProtNLM"/>
    </source>
</evidence>
<feature type="transmembrane region" description="Helical" evidence="2">
    <location>
        <begin position="7"/>
        <end position="29"/>
    </location>
</feature>
<feature type="compositionally biased region" description="Low complexity" evidence="1">
    <location>
        <begin position="53"/>
        <end position="69"/>
    </location>
</feature>
<evidence type="ECO:0000313" key="4">
    <source>
        <dbReference type="Proteomes" id="UP001500620"/>
    </source>
</evidence>
<keyword evidence="2" id="KW-1133">Transmembrane helix</keyword>
<reference evidence="4" key="1">
    <citation type="journal article" date="2019" name="Int. J. Syst. Evol. Microbiol.">
        <title>The Global Catalogue of Microorganisms (GCM) 10K type strain sequencing project: providing services to taxonomists for standard genome sequencing and annotation.</title>
        <authorList>
            <consortium name="The Broad Institute Genomics Platform"/>
            <consortium name="The Broad Institute Genome Sequencing Center for Infectious Disease"/>
            <person name="Wu L."/>
            <person name="Ma J."/>
        </authorList>
    </citation>
    <scope>NUCLEOTIDE SEQUENCE [LARGE SCALE GENOMIC DNA]</scope>
    <source>
        <strain evidence="4">JCM 17441</strain>
    </source>
</reference>
<dbReference type="EMBL" id="BAABAT010000004">
    <property type="protein sequence ID" value="GAA4246899.1"/>
    <property type="molecule type" value="Genomic_DNA"/>
</dbReference>
<dbReference type="PROSITE" id="PS51257">
    <property type="entry name" value="PROKAR_LIPOPROTEIN"/>
    <property type="match status" value="1"/>
</dbReference>
<accession>A0ABP8D4V1</accession>